<evidence type="ECO:0000256" key="1">
    <source>
        <dbReference type="SAM" id="MobiDB-lite"/>
    </source>
</evidence>
<name>A0A1Y1MQ63_PHOPY</name>
<protein>
    <submittedName>
        <fullName evidence="2">Uncharacterized protein</fullName>
    </submittedName>
</protein>
<organism evidence="2">
    <name type="scientific">Photinus pyralis</name>
    <name type="common">Common eastern firefly</name>
    <name type="synonym">Lampyris pyralis</name>
    <dbReference type="NCBI Taxonomy" id="7054"/>
    <lineage>
        <taxon>Eukaryota</taxon>
        <taxon>Metazoa</taxon>
        <taxon>Ecdysozoa</taxon>
        <taxon>Arthropoda</taxon>
        <taxon>Hexapoda</taxon>
        <taxon>Insecta</taxon>
        <taxon>Pterygota</taxon>
        <taxon>Neoptera</taxon>
        <taxon>Endopterygota</taxon>
        <taxon>Coleoptera</taxon>
        <taxon>Polyphaga</taxon>
        <taxon>Elateriformia</taxon>
        <taxon>Elateroidea</taxon>
        <taxon>Lampyridae</taxon>
        <taxon>Lampyrinae</taxon>
        <taxon>Photinus</taxon>
    </lineage>
</organism>
<dbReference type="AlphaFoldDB" id="A0A1Y1MQ63"/>
<reference evidence="2" key="1">
    <citation type="journal article" date="2016" name="Sci. Rep.">
        <title>Molecular characterization of firefly nuptial gifts: a multi-omics approach sheds light on postcopulatory sexual selection.</title>
        <authorList>
            <person name="Al-Wathiqui N."/>
            <person name="Fallon T.R."/>
            <person name="South A."/>
            <person name="Weng J.K."/>
            <person name="Lewis S.M."/>
        </authorList>
    </citation>
    <scope>NUCLEOTIDE SEQUENCE</scope>
</reference>
<proteinExistence type="predicted"/>
<sequence length="105" mass="10954">MPSLKKSPVHLAAISVKISGKANEIFPVVSMIITVRLIVILTTPPNCAAAPISAYLPGCTSAVAFGKSCNKPTATRRPHAAPVSNVGMNNPIEHASPKVAQDNKK</sequence>
<dbReference type="EMBL" id="GEZM01024238">
    <property type="protein sequence ID" value="JAV87834.1"/>
    <property type="molecule type" value="Transcribed_RNA"/>
</dbReference>
<accession>A0A1Y1MQ63</accession>
<evidence type="ECO:0000313" key="2">
    <source>
        <dbReference type="EMBL" id="JAV87834.1"/>
    </source>
</evidence>
<feature type="region of interest" description="Disordered" evidence="1">
    <location>
        <begin position="73"/>
        <end position="105"/>
    </location>
</feature>